<keyword evidence="1" id="KW-1133">Transmembrane helix</keyword>
<dbReference type="AlphaFoldDB" id="A0A9W6GLD3"/>
<feature type="transmembrane region" description="Helical" evidence="1">
    <location>
        <begin position="20"/>
        <end position="42"/>
    </location>
</feature>
<dbReference type="InterPro" id="IPR050706">
    <property type="entry name" value="Cyclic-di-GMP_PDE-like"/>
</dbReference>
<dbReference type="InterPro" id="IPR035919">
    <property type="entry name" value="EAL_sf"/>
</dbReference>
<name>A0A9W6GLD3_9FUSO</name>
<proteinExistence type="predicted"/>
<reference evidence="4" key="1">
    <citation type="submission" date="2022-12" db="EMBL/GenBank/DDBJ databases">
        <title>Reference genome sequencing for broad-spectrum identification of bacterial and archaeal isolates by mass spectrometry.</title>
        <authorList>
            <person name="Sekiguchi Y."/>
            <person name="Tourlousse D.M."/>
        </authorList>
    </citation>
    <scope>NUCLEOTIDE SEQUENCE</scope>
    <source>
        <strain evidence="4">10succ1</strain>
    </source>
</reference>
<dbReference type="CDD" id="cd01948">
    <property type="entry name" value="EAL"/>
    <property type="match status" value="1"/>
</dbReference>
<evidence type="ECO:0000259" key="3">
    <source>
        <dbReference type="PROSITE" id="PS50887"/>
    </source>
</evidence>
<dbReference type="EMBL" id="BSDY01000015">
    <property type="protein sequence ID" value="GLI57233.1"/>
    <property type="molecule type" value="Genomic_DNA"/>
</dbReference>
<dbReference type="PANTHER" id="PTHR33121:SF71">
    <property type="entry name" value="OXYGEN SENSOR PROTEIN DOSP"/>
    <property type="match status" value="1"/>
</dbReference>
<evidence type="ECO:0000313" key="5">
    <source>
        <dbReference type="Proteomes" id="UP001144471"/>
    </source>
</evidence>
<keyword evidence="5" id="KW-1185">Reference proteome</keyword>
<dbReference type="Pfam" id="PF00990">
    <property type="entry name" value="GGDEF"/>
    <property type="match status" value="1"/>
</dbReference>
<dbReference type="SMART" id="SM00052">
    <property type="entry name" value="EAL"/>
    <property type="match status" value="1"/>
</dbReference>
<protein>
    <recommendedName>
        <fullName evidence="6">Diguanylate cyclase (GGDEF) domain-containing protein</fullName>
    </recommendedName>
</protein>
<feature type="domain" description="GGDEF" evidence="3">
    <location>
        <begin position="155"/>
        <end position="283"/>
    </location>
</feature>
<dbReference type="InterPro" id="IPR000160">
    <property type="entry name" value="GGDEF_dom"/>
</dbReference>
<evidence type="ECO:0000259" key="2">
    <source>
        <dbReference type="PROSITE" id="PS50883"/>
    </source>
</evidence>
<dbReference type="RefSeq" id="WP_281836756.1">
    <property type="nucleotide sequence ID" value="NZ_BSDY01000015.1"/>
</dbReference>
<dbReference type="GO" id="GO:0071111">
    <property type="term" value="F:cyclic-guanylate-specific phosphodiesterase activity"/>
    <property type="evidence" value="ECO:0007669"/>
    <property type="project" value="InterPro"/>
</dbReference>
<dbReference type="InterPro" id="IPR001633">
    <property type="entry name" value="EAL_dom"/>
</dbReference>
<dbReference type="InterPro" id="IPR043128">
    <property type="entry name" value="Rev_trsase/Diguanyl_cyclase"/>
</dbReference>
<dbReference type="PROSITE" id="PS50883">
    <property type="entry name" value="EAL"/>
    <property type="match status" value="1"/>
</dbReference>
<dbReference type="InterPro" id="IPR029787">
    <property type="entry name" value="Nucleotide_cyclase"/>
</dbReference>
<dbReference type="PROSITE" id="PS50887">
    <property type="entry name" value="GGDEF"/>
    <property type="match status" value="1"/>
</dbReference>
<feature type="transmembrane region" description="Helical" evidence="1">
    <location>
        <begin position="54"/>
        <end position="80"/>
    </location>
</feature>
<feature type="domain" description="EAL" evidence="2">
    <location>
        <begin position="291"/>
        <end position="543"/>
    </location>
</feature>
<evidence type="ECO:0000256" key="1">
    <source>
        <dbReference type="SAM" id="Phobius"/>
    </source>
</evidence>
<dbReference type="SUPFAM" id="SSF141868">
    <property type="entry name" value="EAL domain-like"/>
    <property type="match status" value="1"/>
</dbReference>
<gene>
    <name evidence="4" type="ORF">PM10SUCC1_27470</name>
</gene>
<feature type="transmembrane region" description="Helical" evidence="1">
    <location>
        <begin position="100"/>
        <end position="122"/>
    </location>
</feature>
<dbReference type="Gene3D" id="3.30.70.270">
    <property type="match status" value="1"/>
</dbReference>
<organism evidence="4 5">
    <name type="scientific">Propionigenium maris DSM 9537</name>
    <dbReference type="NCBI Taxonomy" id="1123000"/>
    <lineage>
        <taxon>Bacteria</taxon>
        <taxon>Fusobacteriati</taxon>
        <taxon>Fusobacteriota</taxon>
        <taxon>Fusobacteriia</taxon>
        <taxon>Fusobacteriales</taxon>
        <taxon>Fusobacteriaceae</taxon>
        <taxon>Propionigenium</taxon>
    </lineage>
</organism>
<dbReference type="SUPFAM" id="SSF55073">
    <property type="entry name" value="Nucleotide cyclase"/>
    <property type="match status" value="1"/>
</dbReference>
<keyword evidence="1" id="KW-0472">Membrane</keyword>
<dbReference type="Proteomes" id="UP001144471">
    <property type="component" value="Unassembled WGS sequence"/>
</dbReference>
<comment type="caution">
    <text evidence="4">The sequence shown here is derived from an EMBL/GenBank/DDBJ whole genome shotgun (WGS) entry which is preliminary data.</text>
</comment>
<accession>A0A9W6GLD3</accession>
<dbReference type="SMART" id="SM00267">
    <property type="entry name" value="GGDEF"/>
    <property type="match status" value="1"/>
</dbReference>
<dbReference type="Pfam" id="PF00563">
    <property type="entry name" value="EAL"/>
    <property type="match status" value="1"/>
</dbReference>
<evidence type="ECO:0008006" key="6">
    <source>
        <dbReference type="Google" id="ProtNLM"/>
    </source>
</evidence>
<evidence type="ECO:0000313" key="4">
    <source>
        <dbReference type="EMBL" id="GLI57233.1"/>
    </source>
</evidence>
<dbReference type="PANTHER" id="PTHR33121">
    <property type="entry name" value="CYCLIC DI-GMP PHOSPHODIESTERASE PDEF"/>
    <property type="match status" value="1"/>
</dbReference>
<dbReference type="Gene3D" id="3.20.20.450">
    <property type="entry name" value="EAL domain"/>
    <property type="match status" value="1"/>
</dbReference>
<sequence length="548" mass="62658">MINLVSMTNLIDNWVNPRGIKRILVVVLLLGLQLLIGGVVYFTGGTKFAYLHLMYFPIFLGSLLFGTLGGAVFGAAGGLILGPYMPIEVALMTMQPVENWTIRVVFFVIIGSLMGGVLELLVNYLKQINTITFYNTTTNLRNRKYFENTNFEGDKEYFLALLKIENYSKAISNLGYDVTSDIIKKFASKLTNIDDTIGGGEVFHFSDNQFAILLTQVSTEEVFKDLSRILRGTIKLEEAEFYPEISLGISGYTKDTIELIKKAEMARLFARKNLLDFYLFIPEVSQRDVMNFQLFSEMPRALKGKEFYLCFQPKVDVRSRRLEGAEVLIRWLHPDKGIIRPDEFIPYLETTTFINKITHWIIWESLKAINLFRREGIDINLSVNVPLKYIKNPAFISSLKGFSSLGLPLHKIEIEVLERDLIEDFTDIASAMREVKSYGPTFSLDDFGTGYSSVSYIKKLPFDKIKIDKMFVTDITTNRENRDIVRSSIELAHIMKVTALAEGVEDEEAFNILRDLGCDYIQGYYLSKPLRDREFIEWCKDPNSDFSL</sequence>
<keyword evidence="1" id="KW-0812">Transmembrane</keyword>